<dbReference type="InterPro" id="IPR017969">
    <property type="entry name" value="Heavy-metal-associated_CS"/>
</dbReference>
<keyword evidence="9" id="KW-0472">Membrane</keyword>
<dbReference type="PANTHER" id="PTHR43520:SF5">
    <property type="entry name" value="CATION-TRANSPORTING P-TYPE ATPASE-RELATED"/>
    <property type="match status" value="1"/>
</dbReference>
<dbReference type="Pfam" id="PF00403">
    <property type="entry name" value="HMA"/>
    <property type="match status" value="1"/>
</dbReference>
<keyword evidence="4" id="KW-0597">Phosphoprotein</keyword>
<keyword evidence="9" id="KW-0812">Transmembrane</keyword>
<keyword evidence="3" id="KW-1003">Cell membrane</keyword>
<evidence type="ECO:0000313" key="12">
    <source>
        <dbReference type="Proteomes" id="UP001549031"/>
    </source>
</evidence>
<dbReference type="Proteomes" id="UP001549031">
    <property type="component" value="Unassembled WGS sequence"/>
</dbReference>
<keyword evidence="7" id="KW-1278">Translocase</keyword>
<dbReference type="PANTHER" id="PTHR43520">
    <property type="entry name" value="ATP7, ISOFORM B"/>
    <property type="match status" value="1"/>
</dbReference>
<dbReference type="InterPro" id="IPR006121">
    <property type="entry name" value="HMA_dom"/>
</dbReference>
<evidence type="ECO:0000256" key="1">
    <source>
        <dbReference type="ARBA" id="ARBA00004651"/>
    </source>
</evidence>
<evidence type="ECO:0000256" key="8">
    <source>
        <dbReference type="ARBA" id="ARBA00023065"/>
    </source>
</evidence>
<keyword evidence="9" id="KW-1133">Transmembrane helix</keyword>
<keyword evidence="8" id="KW-0406">Ion transport</keyword>
<evidence type="ECO:0000256" key="9">
    <source>
        <dbReference type="SAM" id="Phobius"/>
    </source>
</evidence>
<feature type="domain" description="HMA" evidence="10">
    <location>
        <begin position="40"/>
        <end position="111"/>
    </location>
</feature>
<evidence type="ECO:0000256" key="4">
    <source>
        <dbReference type="ARBA" id="ARBA00022553"/>
    </source>
</evidence>
<evidence type="ECO:0000256" key="2">
    <source>
        <dbReference type="ARBA" id="ARBA00022448"/>
    </source>
</evidence>
<gene>
    <name evidence="11" type="ORF">ABID21_001064</name>
</gene>
<keyword evidence="6" id="KW-0460">Magnesium</keyword>
<sequence length="232" mass="25200">MTTCCAPGTDGAVELERLGRAAPSSEELLLSSRLLEPGLRQTDLSVPGVHCGTCITSIEKALKALPEVARARVNLSTKRVSITWKESVAGTATNPARLVQTIIYATGYDAHLFADGEEEGERLQRSLILAVAVSGFAAANIMLLSVSVWSGAEASTRDLFHWISAMIAAPALVYAGRFFYRYAWMALRRGRTNMDVPVALAITLSYAVSLWETMHHGEHAWLMRPSRCSSSC</sequence>
<dbReference type="Gene3D" id="3.30.70.100">
    <property type="match status" value="1"/>
</dbReference>
<dbReference type="CDD" id="cd00371">
    <property type="entry name" value="HMA"/>
    <property type="match status" value="1"/>
</dbReference>
<name>A0ABV2H362_9HYPH</name>
<evidence type="ECO:0000256" key="5">
    <source>
        <dbReference type="ARBA" id="ARBA00022723"/>
    </source>
</evidence>
<dbReference type="PROSITE" id="PS01047">
    <property type="entry name" value="HMA_1"/>
    <property type="match status" value="1"/>
</dbReference>
<feature type="transmembrane region" description="Helical" evidence="9">
    <location>
        <begin position="127"/>
        <end position="147"/>
    </location>
</feature>
<comment type="caution">
    <text evidence="11">The sequence shown here is derived from an EMBL/GenBank/DDBJ whole genome shotgun (WGS) entry which is preliminary data.</text>
</comment>
<keyword evidence="5" id="KW-0479">Metal-binding</keyword>
<evidence type="ECO:0000313" key="11">
    <source>
        <dbReference type="EMBL" id="MET3584963.1"/>
    </source>
</evidence>
<evidence type="ECO:0000256" key="6">
    <source>
        <dbReference type="ARBA" id="ARBA00022842"/>
    </source>
</evidence>
<keyword evidence="2" id="KW-0813">Transport</keyword>
<comment type="subcellular location">
    <subcellularLocation>
        <location evidence="1">Cell membrane</location>
        <topology evidence="1">Multi-pass membrane protein</topology>
    </subcellularLocation>
</comment>
<feature type="transmembrane region" description="Helical" evidence="9">
    <location>
        <begin position="159"/>
        <end position="180"/>
    </location>
</feature>
<dbReference type="InterPro" id="IPR036163">
    <property type="entry name" value="HMA_dom_sf"/>
</dbReference>
<evidence type="ECO:0000259" key="10">
    <source>
        <dbReference type="PROSITE" id="PS50846"/>
    </source>
</evidence>
<protein>
    <submittedName>
        <fullName evidence="11">Cation transport ATPase</fullName>
    </submittedName>
</protein>
<reference evidence="11 12" key="1">
    <citation type="submission" date="2024-06" db="EMBL/GenBank/DDBJ databases">
        <title>Genomic Encyclopedia of Type Strains, Phase IV (KMG-IV): sequencing the most valuable type-strain genomes for metagenomic binning, comparative biology and taxonomic classification.</title>
        <authorList>
            <person name="Goeker M."/>
        </authorList>
    </citation>
    <scope>NUCLEOTIDE SEQUENCE [LARGE SCALE GENOMIC DNA]</scope>
    <source>
        <strain evidence="11 12">DSM 105042</strain>
    </source>
</reference>
<organism evidence="11 12">
    <name type="scientific">Pseudorhizobium tarimense</name>
    <dbReference type="NCBI Taxonomy" id="1079109"/>
    <lineage>
        <taxon>Bacteria</taxon>
        <taxon>Pseudomonadati</taxon>
        <taxon>Pseudomonadota</taxon>
        <taxon>Alphaproteobacteria</taxon>
        <taxon>Hyphomicrobiales</taxon>
        <taxon>Rhizobiaceae</taxon>
        <taxon>Rhizobium/Agrobacterium group</taxon>
        <taxon>Pseudorhizobium</taxon>
    </lineage>
</organism>
<proteinExistence type="predicted"/>
<keyword evidence="12" id="KW-1185">Reference proteome</keyword>
<dbReference type="EMBL" id="JBEPLJ010000003">
    <property type="protein sequence ID" value="MET3584963.1"/>
    <property type="molecule type" value="Genomic_DNA"/>
</dbReference>
<dbReference type="PROSITE" id="PS50846">
    <property type="entry name" value="HMA_2"/>
    <property type="match status" value="1"/>
</dbReference>
<evidence type="ECO:0000256" key="7">
    <source>
        <dbReference type="ARBA" id="ARBA00022967"/>
    </source>
</evidence>
<accession>A0ABV2H362</accession>
<evidence type="ECO:0000256" key="3">
    <source>
        <dbReference type="ARBA" id="ARBA00022475"/>
    </source>
</evidence>
<dbReference type="SUPFAM" id="SSF55008">
    <property type="entry name" value="HMA, heavy metal-associated domain"/>
    <property type="match status" value="1"/>
</dbReference>